<evidence type="ECO:0000313" key="4">
    <source>
        <dbReference type="WBParaSite" id="ECPE_0000956201-mRNA-1"/>
    </source>
</evidence>
<dbReference type="Proteomes" id="UP000272942">
    <property type="component" value="Unassembled WGS sequence"/>
</dbReference>
<dbReference type="AlphaFoldDB" id="A0A183ARE7"/>
<keyword evidence="3" id="KW-1185">Reference proteome</keyword>
<feature type="region of interest" description="Disordered" evidence="1">
    <location>
        <begin position="168"/>
        <end position="187"/>
    </location>
</feature>
<reference evidence="2 3" key="2">
    <citation type="submission" date="2018-11" db="EMBL/GenBank/DDBJ databases">
        <authorList>
            <consortium name="Pathogen Informatics"/>
        </authorList>
    </citation>
    <scope>NUCLEOTIDE SEQUENCE [LARGE SCALE GENOMIC DNA]</scope>
    <source>
        <strain evidence="2 3">Egypt</strain>
    </source>
</reference>
<feature type="compositionally biased region" description="Polar residues" evidence="1">
    <location>
        <begin position="168"/>
        <end position="177"/>
    </location>
</feature>
<evidence type="ECO:0000256" key="1">
    <source>
        <dbReference type="SAM" id="MobiDB-lite"/>
    </source>
</evidence>
<accession>A0A183ARE7</accession>
<dbReference type="WBParaSite" id="ECPE_0000956201-mRNA-1">
    <property type="protein sequence ID" value="ECPE_0000956201-mRNA-1"/>
    <property type="gene ID" value="ECPE_0000956201"/>
</dbReference>
<protein>
    <submittedName>
        <fullName evidence="4">DRBM domain-containing protein</fullName>
    </submittedName>
</protein>
<proteinExistence type="predicted"/>
<reference evidence="4" key="1">
    <citation type="submission" date="2016-06" db="UniProtKB">
        <authorList>
            <consortium name="WormBaseParasite"/>
        </authorList>
    </citation>
    <scope>IDENTIFICATION</scope>
</reference>
<sequence>MMSTIHICPPLDSLEAQSVSRSISLRRSNSCSQMDDYFDLDAPNVLGRACSHQLRSLSPAVSPTTTAAATMDADRATINNPGLRLLSQLAVFCLVEHQSGALGSQSSPSSKRPSSQLISLCQRLRIPCQFTDHQAKFDNLEQMENPDATTVLDRRYTTVLAIGIPPTSARTLSPHTKATTDHDHSPVVIKGFGRTKEAAHDDAVLTAFRLLARVNGSLTQLLATDRNTNNGNNKIAAQDTN</sequence>
<name>A0A183ARE7_9TREM</name>
<dbReference type="OrthoDB" id="10037267at2759"/>
<gene>
    <name evidence="2" type="ORF">ECPE_LOCUS9532</name>
</gene>
<dbReference type="EMBL" id="UZAN01047566">
    <property type="protein sequence ID" value="VDP85537.1"/>
    <property type="molecule type" value="Genomic_DNA"/>
</dbReference>
<organism evidence="4">
    <name type="scientific">Echinostoma caproni</name>
    <dbReference type="NCBI Taxonomy" id="27848"/>
    <lineage>
        <taxon>Eukaryota</taxon>
        <taxon>Metazoa</taxon>
        <taxon>Spiralia</taxon>
        <taxon>Lophotrochozoa</taxon>
        <taxon>Platyhelminthes</taxon>
        <taxon>Trematoda</taxon>
        <taxon>Digenea</taxon>
        <taxon>Plagiorchiida</taxon>
        <taxon>Echinostomata</taxon>
        <taxon>Echinostomatoidea</taxon>
        <taxon>Echinostomatidae</taxon>
        <taxon>Echinostoma</taxon>
    </lineage>
</organism>
<evidence type="ECO:0000313" key="2">
    <source>
        <dbReference type="EMBL" id="VDP85537.1"/>
    </source>
</evidence>
<evidence type="ECO:0000313" key="3">
    <source>
        <dbReference type="Proteomes" id="UP000272942"/>
    </source>
</evidence>